<protein>
    <submittedName>
        <fullName evidence="14">Eukaryotic cytochrome b561-domain-containing protein</fullName>
    </submittedName>
</protein>
<dbReference type="GeneID" id="63786538"/>
<gene>
    <name evidence="14" type="ORF">BCR37DRAFT_382714</name>
</gene>
<keyword evidence="7" id="KW-0249">Electron transport</keyword>
<evidence type="ECO:0000256" key="9">
    <source>
        <dbReference type="ARBA" id="ARBA00023004"/>
    </source>
</evidence>
<sequence length="238" mass="26046">MSSGSGDAAGNHSSEHQTLLPNDTPVLQRPDGPLRMNLLTGTAVLAQLGIWAILVVVWYETLFTDLILVSWHPLLNSLALVLLVNAILIVQPTHTQAQKQQGGQVHGILHCLALLSFGTAAAIMFYNKASHGAAHYTTWHGKFGLTTALLLSTQVLVGAGMFWLPNWLGGETKAKALYKYHRAFGYVLSALVLTTVTLGTQSDWFLGKIRVLWVWLLFDALILAGLAPRIRPNKMKIF</sequence>
<dbReference type="Gene3D" id="1.20.120.1770">
    <property type="match status" value="1"/>
</dbReference>
<evidence type="ECO:0000256" key="6">
    <source>
        <dbReference type="ARBA" id="ARBA00022723"/>
    </source>
</evidence>
<feature type="region of interest" description="Disordered" evidence="11">
    <location>
        <begin position="1"/>
        <end position="24"/>
    </location>
</feature>
<name>A0A1Y2F1R6_PROLT</name>
<dbReference type="GO" id="GO:0046872">
    <property type="term" value="F:metal ion binding"/>
    <property type="evidence" value="ECO:0007669"/>
    <property type="project" value="UniProtKB-KW"/>
</dbReference>
<dbReference type="Pfam" id="PF03188">
    <property type="entry name" value="Cytochrom_B561"/>
    <property type="match status" value="1"/>
</dbReference>
<dbReference type="RefSeq" id="XP_040723194.1">
    <property type="nucleotide sequence ID" value="XM_040869939.1"/>
</dbReference>
<dbReference type="GO" id="GO:0140575">
    <property type="term" value="F:transmembrane monodehydroascorbate reductase activity"/>
    <property type="evidence" value="ECO:0007669"/>
    <property type="project" value="InterPro"/>
</dbReference>
<dbReference type="EMBL" id="MCFI01000019">
    <property type="protein sequence ID" value="ORY77809.1"/>
    <property type="molecule type" value="Genomic_DNA"/>
</dbReference>
<reference evidence="14 15" key="1">
    <citation type="submission" date="2016-07" db="EMBL/GenBank/DDBJ databases">
        <title>Pervasive Adenine N6-methylation of Active Genes in Fungi.</title>
        <authorList>
            <consortium name="DOE Joint Genome Institute"/>
            <person name="Mondo S.J."/>
            <person name="Dannebaum R.O."/>
            <person name="Kuo R.C."/>
            <person name="Labutti K."/>
            <person name="Haridas S."/>
            <person name="Kuo A."/>
            <person name="Salamov A."/>
            <person name="Ahrendt S.R."/>
            <person name="Lipzen A."/>
            <person name="Sullivan W."/>
            <person name="Andreopoulos W.B."/>
            <person name="Clum A."/>
            <person name="Lindquist E."/>
            <person name="Daum C."/>
            <person name="Ramamoorthy G.K."/>
            <person name="Gryganskyi A."/>
            <person name="Culley D."/>
            <person name="Magnuson J.K."/>
            <person name="James T.Y."/>
            <person name="O'Malley M.A."/>
            <person name="Stajich J.E."/>
            <person name="Spatafora J.W."/>
            <person name="Visel A."/>
            <person name="Grigoriev I.V."/>
        </authorList>
    </citation>
    <scope>NUCLEOTIDE SEQUENCE [LARGE SCALE GENOMIC DNA]</scope>
    <source>
        <strain evidence="14 15">12-1054</strain>
    </source>
</reference>
<evidence type="ECO:0000313" key="15">
    <source>
        <dbReference type="Proteomes" id="UP000193685"/>
    </source>
</evidence>
<dbReference type="GO" id="GO:0016020">
    <property type="term" value="C:membrane"/>
    <property type="evidence" value="ECO:0007669"/>
    <property type="project" value="UniProtKB-SubCell"/>
</dbReference>
<evidence type="ECO:0000256" key="3">
    <source>
        <dbReference type="ARBA" id="ARBA00022448"/>
    </source>
</evidence>
<proteinExistence type="predicted"/>
<dbReference type="OMA" id="PGHEHFA"/>
<evidence type="ECO:0000256" key="1">
    <source>
        <dbReference type="ARBA" id="ARBA00001970"/>
    </source>
</evidence>
<dbReference type="CDD" id="cd08761">
    <property type="entry name" value="Cyt_b561_CYB561D2_like"/>
    <property type="match status" value="1"/>
</dbReference>
<feature type="transmembrane region" description="Helical" evidence="12">
    <location>
        <begin position="212"/>
        <end position="230"/>
    </location>
</feature>
<evidence type="ECO:0000313" key="14">
    <source>
        <dbReference type="EMBL" id="ORY77809.1"/>
    </source>
</evidence>
<dbReference type="PROSITE" id="PS50939">
    <property type="entry name" value="CYTOCHROME_B561"/>
    <property type="match status" value="1"/>
</dbReference>
<keyword evidence="5 12" id="KW-0812">Transmembrane</keyword>
<comment type="subcellular location">
    <subcellularLocation>
        <location evidence="2">Membrane</location>
        <topology evidence="2">Multi-pass membrane protein</topology>
    </subcellularLocation>
</comment>
<evidence type="ECO:0000256" key="7">
    <source>
        <dbReference type="ARBA" id="ARBA00022982"/>
    </source>
</evidence>
<evidence type="ECO:0000259" key="13">
    <source>
        <dbReference type="PROSITE" id="PS50939"/>
    </source>
</evidence>
<dbReference type="InterPro" id="IPR006593">
    <property type="entry name" value="Cyt_b561/ferric_Rdtase_TM"/>
</dbReference>
<keyword evidence="10 12" id="KW-0472">Membrane</keyword>
<feature type="domain" description="Cytochrome b561" evidence="13">
    <location>
        <begin position="36"/>
        <end position="237"/>
    </location>
</feature>
<dbReference type="AlphaFoldDB" id="A0A1Y2F1R6"/>
<feature type="transmembrane region" description="Helical" evidence="12">
    <location>
        <begin position="146"/>
        <end position="168"/>
    </location>
</feature>
<keyword evidence="6" id="KW-0479">Metal-binding</keyword>
<keyword evidence="4" id="KW-0349">Heme</keyword>
<keyword evidence="15" id="KW-1185">Reference proteome</keyword>
<feature type="transmembrane region" description="Helical" evidence="12">
    <location>
        <begin position="180"/>
        <end position="200"/>
    </location>
</feature>
<accession>A0A1Y2F1R6</accession>
<dbReference type="SMART" id="SM00665">
    <property type="entry name" value="B561"/>
    <property type="match status" value="1"/>
</dbReference>
<feature type="transmembrane region" description="Helical" evidence="12">
    <location>
        <begin position="71"/>
        <end position="93"/>
    </location>
</feature>
<organism evidence="14 15">
    <name type="scientific">Protomyces lactucae-debilis</name>
    <dbReference type="NCBI Taxonomy" id="2754530"/>
    <lineage>
        <taxon>Eukaryota</taxon>
        <taxon>Fungi</taxon>
        <taxon>Dikarya</taxon>
        <taxon>Ascomycota</taxon>
        <taxon>Taphrinomycotina</taxon>
        <taxon>Taphrinomycetes</taxon>
        <taxon>Taphrinales</taxon>
        <taxon>Protomycetaceae</taxon>
        <taxon>Protomyces</taxon>
    </lineage>
</organism>
<evidence type="ECO:0000256" key="2">
    <source>
        <dbReference type="ARBA" id="ARBA00004141"/>
    </source>
</evidence>
<feature type="transmembrane region" description="Helical" evidence="12">
    <location>
        <begin position="38"/>
        <end position="59"/>
    </location>
</feature>
<comment type="caution">
    <text evidence="14">The sequence shown here is derived from an EMBL/GenBank/DDBJ whole genome shotgun (WGS) entry which is preliminary data.</text>
</comment>
<dbReference type="OrthoDB" id="432881at2759"/>
<dbReference type="PANTHER" id="PTHR15422:SF45">
    <property type="entry name" value="CYTOCHROME B561 DOMAIN-CONTAINING PROTEIN"/>
    <property type="match status" value="1"/>
</dbReference>
<dbReference type="Proteomes" id="UP000193685">
    <property type="component" value="Unassembled WGS sequence"/>
</dbReference>
<evidence type="ECO:0000256" key="5">
    <source>
        <dbReference type="ARBA" id="ARBA00022692"/>
    </source>
</evidence>
<dbReference type="PANTHER" id="PTHR15422">
    <property type="entry name" value="OS05G0565100 PROTEIN"/>
    <property type="match status" value="1"/>
</dbReference>
<evidence type="ECO:0000256" key="10">
    <source>
        <dbReference type="ARBA" id="ARBA00023136"/>
    </source>
</evidence>
<dbReference type="InterPro" id="IPR045150">
    <property type="entry name" value="CYB561D1/2"/>
</dbReference>
<keyword evidence="8 12" id="KW-1133">Transmembrane helix</keyword>
<evidence type="ECO:0000256" key="12">
    <source>
        <dbReference type="SAM" id="Phobius"/>
    </source>
</evidence>
<comment type="cofactor">
    <cofactor evidence="1">
        <name>heme b</name>
        <dbReference type="ChEBI" id="CHEBI:60344"/>
    </cofactor>
</comment>
<keyword evidence="9" id="KW-0408">Iron</keyword>
<keyword evidence="3" id="KW-0813">Transport</keyword>
<evidence type="ECO:0000256" key="8">
    <source>
        <dbReference type="ARBA" id="ARBA00022989"/>
    </source>
</evidence>
<evidence type="ECO:0000256" key="11">
    <source>
        <dbReference type="SAM" id="MobiDB-lite"/>
    </source>
</evidence>
<evidence type="ECO:0000256" key="4">
    <source>
        <dbReference type="ARBA" id="ARBA00022617"/>
    </source>
</evidence>
<feature type="transmembrane region" description="Helical" evidence="12">
    <location>
        <begin position="105"/>
        <end position="126"/>
    </location>
</feature>